<sequence length="109" mass="12894">PPSSCSAGPIGDDLFHWQAIITDPTFYTRRCVFICYSFPKDYPFKQPRINDYQCLLFQKINLLHDCCNSFYVKEFNQSFTIQVLLLLCSMMTDPNPGMLLYYYHIRHFS</sequence>
<evidence type="ECO:0000313" key="3">
    <source>
        <dbReference type="Proteomes" id="UP000233469"/>
    </source>
</evidence>
<dbReference type="SUPFAM" id="SSF54495">
    <property type="entry name" value="UBC-like"/>
    <property type="match status" value="1"/>
</dbReference>
<comment type="caution">
    <text evidence="2">The sequence shown here is derived from an EMBL/GenBank/DDBJ whole genome shotgun (WGS) entry which is preliminary data.</text>
</comment>
<name>A0A2N1NN00_9GLOM</name>
<dbReference type="InterPro" id="IPR016135">
    <property type="entry name" value="UBQ-conjugating_enzyme/RWD"/>
</dbReference>
<evidence type="ECO:0000313" key="2">
    <source>
        <dbReference type="EMBL" id="PKK75228.1"/>
    </source>
</evidence>
<dbReference type="InterPro" id="IPR000608">
    <property type="entry name" value="UBC"/>
</dbReference>
<protein>
    <recommendedName>
        <fullName evidence="1">UBC core domain-containing protein</fullName>
    </recommendedName>
</protein>
<dbReference type="VEuPathDB" id="FungiDB:RhiirA1_341288"/>
<accession>A0A2N1NN00</accession>
<reference evidence="2 3" key="1">
    <citation type="submission" date="2016-04" db="EMBL/GenBank/DDBJ databases">
        <title>Genome analyses suggest a sexual origin of heterokaryosis in a supposedly ancient asexual fungus.</title>
        <authorList>
            <person name="Ropars J."/>
            <person name="Sedzielewska K."/>
            <person name="Noel J."/>
            <person name="Charron P."/>
            <person name="Farinelli L."/>
            <person name="Marton T."/>
            <person name="Kruger M."/>
            <person name="Pelin A."/>
            <person name="Brachmann A."/>
            <person name="Corradi N."/>
        </authorList>
    </citation>
    <scope>NUCLEOTIDE SEQUENCE [LARGE SCALE GENOMIC DNA]</scope>
    <source>
        <strain evidence="2 3">C2</strain>
    </source>
</reference>
<dbReference type="Proteomes" id="UP000233469">
    <property type="component" value="Unassembled WGS sequence"/>
</dbReference>
<proteinExistence type="predicted"/>
<dbReference type="Gene3D" id="3.10.110.10">
    <property type="entry name" value="Ubiquitin Conjugating Enzyme"/>
    <property type="match status" value="1"/>
</dbReference>
<reference evidence="2 3" key="2">
    <citation type="submission" date="2017-10" db="EMBL/GenBank/DDBJ databases">
        <title>Extensive intraspecific genome diversity in a model arbuscular mycorrhizal fungus.</title>
        <authorList>
            <person name="Chen E.C.H."/>
            <person name="Morin E."/>
            <person name="Baudet D."/>
            <person name="Noel J."/>
            <person name="Ndikumana S."/>
            <person name="Charron P."/>
            <person name="St-Onge C."/>
            <person name="Giorgi J."/>
            <person name="Grigoriev I.V."/>
            <person name="Roux C."/>
            <person name="Martin F.M."/>
            <person name="Corradi N."/>
        </authorList>
    </citation>
    <scope>NUCLEOTIDE SEQUENCE [LARGE SCALE GENOMIC DNA]</scope>
    <source>
        <strain evidence="2 3">C2</strain>
    </source>
</reference>
<evidence type="ECO:0000259" key="1">
    <source>
        <dbReference type="Pfam" id="PF00179"/>
    </source>
</evidence>
<dbReference type="Pfam" id="PF00179">
    <property type="entry name" value="UQ_con"/>
    <property type="match status" value="1"/>
</dbReference>
<feature type="domain" description="UBC core" evidence="1">
    <location>
        <begin position="1"/>
        <end position="96"/>
    </location>
</feature>
<dbReference type="EMBL" id="LLXL01000257">
    <property type="protein sequence ID" value="PKK75228.1"/>
    <property type="molecule type" value="Genomic_DNA"/>
</dbReference>
<gene>
    <name evidence="2" type="ORF">RhiirC2_818464</name>
</gene>
<feature type="non-terminal residue" evidence="2">
    <location>
        <position position="1"/>
    </location>
</feature>
<dbReference type="AlphaFoldDB" id="A0A2N1NN00"/>
<organism evidence="2 3">
    <name type="scientific">Rhizophagus irregularis</name>
    <dbReference type="NCBI Taxonomy" id="588596"/>
    <lineage>
        <taxon>Eukaryota</taxon>
        <taxon>Fungi</taxon>
        <taxon>Fungi incertae sedis</taxon>
        <taxon>Mucoromycota</taxon>
        <taxon>Glomeromycotina</taxon>
        <taxon>Glomeromycetes</taxon>
        <taxon>Glomerales</taxon>
        <taxon>Glomeraceae</taxon>
        <taxon>Rhizophagus</taxon>
    </lineage>
</organism>